<dbReference type="InterPro" id="IPR019786">
    <property type="entry name" value="Zinc_finger_PHD-type_CS"/>
</dbReference>
<dbReference type="Gene3D" id="3.30.40.10">
    <property type="entry name" value="Zinc/RING finger domain, C3HC4 (zinc finger)"/>
    <property type="match status" value="2"/>
</dbReference>
<dbReference type="PROSITE" id="PS00028">
    <property type="entry name" value="ZINC_FINGER_C2H2_1"/>
    <property type="match status" value="5"/>
</dbReference>
<dbReference type="GO" id="GO:0033503">
    <property type="term" value="C:HULC complex"/>
    <property type="evidence" value="ECO:0007669"/>
    <property type="project" value="TreeGrafter"/>
</dbReference>
<feature type="coiled-coil region" evidence="8">
    <location>
        <begin position="435"/>
        <end position="483"/>
    </location>
</feature>
<feature type="domain" description="C2H2-type" evidence="11">
    <location>
        <begin position="2076"/>
        <end position="2106"/>
    </location>
</feature>
<evidence type="ECO:0000313" key="13">
    <source>
        <dbReference type="Proteomes" id="UP000198287"/>
    </source>
</evidence>
<feature type="coiled-coil region" evidence="8">
    <location>
        <begin position="616"/>
        <end position="701"/>
    </location>
</feature>
<feature type="compositionally biased region" description="Basic residues" evidence="9">
    <location>
        <begin position="2284"/>
        <end position="2303"/>
    </location>
</feature>
<dbReference type="InterPro" id="IPR058642">
    <property type="entry name" value="BRE1A/B-like_dom"/>
</dbReference>
<feature type="coiled-coil region" evidence="8">
    <location>
        <begin position="193"/>
        <end position="269"/>
    </location>
</feature>
<dbReference type="PROSITE" id="PS01359">
    <property type="entry name" value="ZF_PHD_1"/>
    <property type="match status" value="1"/>
</dbReference>
<keyword evidence="4 7" id="KW-0863">Zinc-finger</keyword>
<gene>
    <name evidence="12" type="ORF">Fcan01_27094</name>
</gene>
<dbReference type="Pfam" id="PF04714">
    <property type="entry name" value="BCL_N"/>
    <property type="match status" value="1"/>
</dbReference>
<feature type="compositionally biased region" description="Polar residues" evidence="9">
    <location>
        <begin position="2362"/>
        <end position="2372"/>
    </location>
</feature>
<dbReference type="SUPFAM" id="SSF57850">
    <property type="entry name" value="RING/U-box"/>
    <property type="match status" value="1"/>
</dbReference>
<feature type="compositionally biased region" description="Polar residues" evidence="9">
    <location>
        <begin position="1613"/>
        <end position="1638"/>
    </location>
</feature>
<dbReference type="InterPro" id="IPR001965">
    <property type="entry name" value="Znf_PHD"/>
</dbReference>
<evidence type="ECO:0000259" key="10">
    <source>
        <dbReference type="PROSITE" id="PS50016"/>
    </source>
</evidence>
<feature type="compositionally biased region" description="Low complexity" evidence="9">
    <location>
        <begin position="2304"/>
        <end position="2333"/>
    </location>
</feature>
<reference evidence="12 13" key="1">
    <citation type="submission" date="2015-12" db="EMBL/GenBank/DDBJ databases">
        <title>The genome of Folsomia candida.</title>
        <authorList>
            <person name="Faddeeva A."/>
            <person name="Derks M.F."/>
            <person name="Anvar Y."/>
            <person name="Smit S."/>
            <person name="Van Straalen N."/>
            <person name="Roelofs D."/>
        </authorList>
    </citation>
    <scope>NUCLEOTIDE SEQUENCE [LARGE SCALE GENOMIC DNA]</scope>
    <source>
        <strain evidence="12 13">VU population</strain>
        <tissue evidence="12">Whole body</tissue>
    </source>
</reference>
<protein>
    <submittedName>
        <fullName evidence="12">E3 ubiquitin-protein ligase Bre1</fullName>
    </submittedName>
</protein>
<dbReference type="InterPro" id="IPR013956">
    <property type="entry name" value="E3_ubiquit_lig_Bre1"/>
</dbReference>
<dbReference type="CDD" id="cd15505">
    <property type="entry name" value="PHD_ING"/>
    <property type="match status" value="1"/>
</dbReference>
<dbReference type="Proteomes" id="UP000198287">
    <property type="component" value="Unassembled WGS sequence"/>
</dbReference>
<comment type="similarity">
    <text evidence="2">Belongs to the BCL7 family.</text>
</comment>
<dbReference type="GO" id="GO:0061630">
    <property type="term" value="F:ubiquitin protein ligase activity"/>
    <property type="evidence" value="ECO:0007669"/>
    <property type="project" value="TreeGrafter"/>
</dbReference>
<feature type="region of interest" description="Disordered" evidence="9">
    <location>
        <begin position="1305"/>
        <end position="1338"/>
    </location>
</feature>
<keyword evidence="3" id="KW-0479">Metal-binding</keyword>
<comment type="subcellular location">
    <subcellularLocation>
        <location evidence="1">Nucleus</location>
    </subcellularLocation>
</comment>
<organism evidence="12 13">
    <name type="scientific">Folsomia candida</name>
    <name type="common">Springtail</name>
    <dbReference type="NCBI Taxonomy" id="158441"/>
    <lineage>
        <taxon>Eukaryota</taxon>
        <taxon>Metazoa</taxon>
        <taxon>Ecdysozoa</taxon>
        <taxon>Arthropoda</taxon>
        <taxon>Hexapoda</taxon>
        <taxon>Collembola</taxon>
        <taxon>Entomobryomorpha</taxon>
        <taxon>Isotomoidea</taxon>
        <taxon>Isotomidae</taxon>
        <taxon>Proisotominae</taxon>
        <taxon>Folsomia</taxon>
    </lineage>
</organism>
<dbReference type="InterPro" id="IPR036236">
    <property type="entry name" value="Znf_C2H2_sf"/>
</dbReference>
<dbReference type="PROSITE" id="PS00518">
    <property type="entry name" value="ZF_RING_1"/>
    <property type="match status" value="1"/>
</dbReference>
<dbReference type="PROSITE" id="PS50157">
    <property type="entry name" value="ZINC_FINGER_C2H2_2"/>
    <property type="match status" value="2"/>
</dbReference>
<feature type="domain" description="C2H2-type" evidence="11">
    <location>
        <begin position="2048"/>
        <end position="2075"/>
    </location>
</feature>
<dbReference type="SMART" id="SM00355">
    <property type="entry name" value="ZnF_C2H2"/>
    <property type="match status" value="8"/>
</dbReference>
<feature type="region of interest" description="Disordered" evidence="9">
    <location>
        <begin position="1596"/>
        <end position="1747"/>
    </location>
</feature>
<feature type="coiled-coil region" evidence="8">
    <location>
        <begin position="48"/>
        <end position="82"/>
    </location>
</feature>
<dbReference type="Pfam" id="PF26052">
    <property type="entry name" value="BRE1B"/>
    <property type="match status" value="1"/>
</dbReference>
<dbReference type="SUPFAM" id="SSF57903">
    <property type="entry name" value="FYVE/PHD zinc finger"/>
    <property type="match status" value="1"/>
</dbReference>
<evidence type="ECO:0000313" key="12">
    <source>
        <dbReference type="EMBL" id="OXA38124.1"/>
    </source>
</evidence>
<feature type="compositionally biased region" description="Low complexity" evidence="9">
    <location>
        <begin position="914"/>
        <end position="930"/>
    </location>
</feature>
<feature type="region of interest" description="Disordered" evidence="9">
    <location>
        <begin position="2258"/>
        <end position="2466"/>
    </location>
</feature>
<evidence type="ECO:0000256" key="4">
    <source>
        <dbReference type="ARBA" id="ARBA00022771"/>
    </source>
</evidence>
<feature type="region of interest" description="Disordered" evidence="9">
    <location>
        <begin position="488"/>
        <end position="510"/>
    </location>
</feature>
<dbReference type="InterPro" id="IPR013083">
    <property type="entry name" value="Znf_RING/FYVE/PHD"/>
</dbReference>
<feature type="region of interest" description="Disordered" evidence="9">
    <location>
        <begin position="855"/>
        <end position="881"/>
    </location>
</feature>
<dbReference type="PROSITE" id="PS50016">
    <property type="entry name" value="ZF_PHD_2"/>
    <property type="match status" value="1"/>
</dbReference>
<evidence type="ECO:0000256" key="5">
    <source>
        <dbReference type="ARBA" id="ARBA00022833"/>
    </source>
</evidence>
<feature type="compositionally biased region" description="Acidic residues" evidence="9">
    <location>
        <begin position="2188"/>
        <end position="2202"/>
    </location>
</feature>
<feature type="compositionally biased region" description="Polar residues" evidence="9">
    <location>
        <begin position="2339"/>
        <end position="2353"/>
    </location>
</feature>
<evidence type="ECO:0000256" key="6">
    <source>
        <dbReference type="ARBA" id="ARBA00023242"/>
    </source>
</evidence>
<dbReference type="PANTHER" id="PTHR23163:SF0">
    <property type="entry name" value="E3 UBIQUITIN-PROTEIN LIGASE BRE1"/>
    <property type="match status" value="1"/>
</dbReference>
<sequence length="2869" mass="324325">MSIPSSAIPSPIMLKRQNEEAMYTPTLKKKFIPEEPLRINPQTEETNLDVLKAQHTKLRQRLEQRQKAEIDQRERIQQLEDRQTQDDAVLNDQRNLLMMIFLDDSEASTSFLTQLSTWDKTELDEKLANRVQVSKQAVAKIISAFDLLQQRNEKIMKALKGELEDTEEQTLTEIIKEECCRIMEENNALTAFNNDLQEKLHIMSSQFESLTNTLEDKETNVDELKNQVEDLEWEVNKLHNYDDKLSNHIQELQEKHRRLQNLLSSEGKKEKKPDISDSEVLNLRNQIEELRELAGNRLIELDKLHKTQRETLKELEKLRIDIRQLPESVIVETIEYKCLQSKFSVIYNDTLQLRATLDETRNQLFTMRTTHLKHIEQMESEELLRQKKTRTDMIQSEDMLDVLRKEYEMMRLEFEQNMAAHEQSGPINKEMRHLITSLQNHNNQLKGDCHRYKRKYKDVCIDSSKLKKQREELEGKIREIEKSFVRNCDIDGDRDDDDTSQQSSDGDECRNHFSNCGTDSADENCSGEDIDIKSEKGNGEVPARKKENIKRNAKMRNHVNHKMNSDILKDLKSQVKNALNAQKDMKLILDMYKSASKDPRDKAQLLFSEKKIKQEVEDIKCAIKKLQDGKKDEKRRLADEEAMRKIKSLDDQMHALQRQITSQKTEEDALVSEMEVTGQAFEDMHEQNARLIQQLREKDEANFKLLSDRVKASQFQKLAMEEQKYHSQMKEAQSTVTEKTSALEAEAYKTKRLQEKIALIKRNVERLNKIEMSGNTDEVMMEEVREYKEILTCPSCKVKRKDAVLIKCFHVFCFDCLRTRYETRQRKEKKWVTLGDTTMRIYKWVPVVAVDKKKKEQSNGVKRPLTTENNPPSNAVFNEDSNTSFSITSESQGAVEFSGGGYTVVSEDSQSCEASSLANNSNSGSGASNNKRPNVSPDLASALVSSPSCILGSYRVPSRPQPAPIRWRGRTGSLEQEERRSMHGFGWLHGASSSWSPSKEKATLVSLQQQPGRTYSTTTATTRTEDAVEYQNGVVSIKSSLTEAASPPSSPSSSYEAHCSFASCSFVSDFDTVFRHGVELHQIYICVCCSTHYALPKELMVHLYREHRVPPQKFHNEPDFLRAGGQETVLCCVDCSAIFELDGSVENQHVMLDEHECCGGTITRRNNFMNCEDVLPSDMKQYDERGRVGKSRHDKINAPRKTITFNDDEEVSVTLVDKEEEDGQEGDDDEGHAKVNGGTIINGLMMNGHGVDEEEEEGEDRLIIAEEHSSSKFENLVTPKKRGRKPRSYYSDILSNSEVKVEMSSSMATAPSSRGSVRRTVSLMSSSTEISPTSGVDRPRRTLRKVTNDDFIFESVAKRRSYQRQGSTPLPNGSFSAQEVSPVATTMKKFRTQSVSSSLIKVENNQTSLHQQSPKLPHLRIKFEDGYKTYTPNQNNSYDQDEDDSSQPDEEPEVEDVKLDPLLLEVDPSKRLIMLIQELCDKLSNEWPGPDCPGYTTQEEDDSIYELVVSHPLEDKMDEDILNQMLKKTVINCTYCRQVKLIRIDKRQLAIHLFSKHLWSVKVISTAEESSLSIDNSDSVVEQGVAVVKREPLEVTEEKETKEKLHVICPDPISSSDSRNNNSPLTAEETGGSSSVPNPNEKVEGAVLGSTDLPSPSSPTLTKTADPALAASLPDPDKPDQVDSVSFSMNSSVEQQQRNEEEEDRKELLLGEKMDVDEDEVNTTIASSSSSSASLSLPIGKGDDDLSQSKDEELLLTEPMDTTDFTPTPLIALSPPLTEGDNANTQVNILHSPTSFVKLDCVEFRQTVLKKVFLSPSVLFSYKDSAMPPFGQIPCECLLCGYFVESQQNLFPHWGKIHRGVAMKCAMCQGRFLFAGALYSHLCFGTPNPIIKNEVDPKSLSHTSGGKHPPFINLPDAAAHGLGGNEFTVLDAKDDDGSADTIVLRYQCSICENVQLPGFFNYMVHLRKEHNRCELCLEELKSQKELEHHMKKHKLNHFCWKCGVTYCAKPNFMTHLFWKHGSESKECSVCLKKKWPHIYHFCVPPQVYTCETCGFYFTKAKCLVVHRRLHTGEKLRKCTVVNCGETFISKKLLEKHIQGSHSKRELEEGIKVAVATEEAESPAVPAGGVDTVDHSMTAMEMEHDEDADKDIKKGRTTPETMLDEEEVEEKQQQTEPFNLEEIQGPNLSEEESGLSDDDDDENFGSMSPLLAPLDDFNFAVPDIPTFEDNSLPEHIIRENAIFSLLNEHDYCLRVNVKREPNNSPTTIPSLATSSSCSRSGKKGESKHKKLKGLNKSPRKRHHSSSSSSSSSCGSNCSCSSSSSSSSSSSGNSSSDDESTAANNNAGRRFNQTLKIPIYPRKNYSSPQQQQLLSADGTPIKRGRGRPKGSLNRNKDGIPTAKKKSTGGAGKRIGRIIVPKPPRPTNPDGSPVRRKYRKQKGKFSRKSSSAYQEKENDMNDDDQQNPVFPEENFLLETDLETEDSGSEELYDKKQLSEMIGKVPTFDEIWTMSNEQYLLKFVRGVKELEELRPAPLQPKMTIKLKHHHSNNASSYQSASQSQHYSLQQFIHNPPTYTVKQTGNAESRLKVRNVPIKPLIFKRNIATFPIIAPPPTPASQATLETKDQILKKNPFVCLSPLQSPIVRTKLQPPSMYHHGHKSTPVVLGRNRLNTNNNGNALQSYNPTMAMMMTGQYPSPLAASNHYNHLPQYMQQNIPEESSASPQIPVRRPKMKIGTGRGGGRKSVGGIHINILPPKQPLMDTMMESSGITTTTRVGEEQLYCFCQSPHDNVSQMIGCDSKDCEFQWFHFECVGIMIPPKGKWYCSDCKEKRKQNKAMKNRNTEYHLQQQHAHADSLNNGSSTPTSSLFTV</sequence>
<feature type="compositionally biased region" description="Basic and acidic residues" evidence="9">
    <location>
        <begin position="1596"/>
        <end position="1606"/>
    </location>
</feature>
<dbReference type="InterPro" id="IPR017907">
    <property type="entry name" value="Znf_RING_CS"/>
</dbReference>
<feature type="domain" description="PHD-type" evidence="10">
    <location>
        <begin position="2778"/>
        <end position="2829"/>
    </location>
</feature>
<evidence type="ECO:0000256" key="3">
    <source>
        <dbReference type="ARBA" id="ARBA00022723"/>
    </source>
</evidence>
<feature type="compositionally biased region" description="Acidic residues" evidence="9">
    <location>
        <begin position="1218"/>
        <end position="1230"/>
    </location>
</feature>
<feature type="region of interest" description="Disordered" evidence="9">
    <location>
        <begin position="2159"/>
        <end position="2208"/>
    </location>
</feature>
<feature type="compositionally biased region" description="Basic and acidic residues" evidence="9">
    <location>
        <begin position="1705"/>
        <end position="1714"/>
    </location>
</feature>
<dbReference type="PANTHER" id="PTHR23163">
    <property type="entry name" value="RING FINGER PROTEIN-RELATED"/>
    <property type="match status" value="1"/>
</dbReference>
<feature type="region of interest" description="Disordered" evidence="9">
    <location>
        <begin position="2844"/>
        <end position="2869"/>
    </location>
</feature>
<feature type="region of interest" description="Disordered" evidence="9">
    <location>
        <begin position="1428"/>
        <end position="1457"/>
    </location>
</feature>
<feature type="compositionally biased region" description="Polar residues" evidence="9">
    <location>
        <begin position="1683"/>
        <end position="1693"/>
    </location>
</feature>
<feature type="compositionally biased region" description="Polar residues" evidence="9">
    <location>
        <begin position="2261"/>
        <end position="2276"/>
    </location>
</feature>
<evidence type="ECO:0000256" key="9">
    <source>
        <dbReference type="SAM" id="MobiDB-lite"/>
    </source>
</evidence>
<keyword evidence="5" id="KW-0862">Zinc</keyword>
<evidence type="ECO:0000256" key="2">
    <source>
        <dbReference type="ARBA" id="ARBA00010326"/>
    </source>
</evidence>
<dbReference type="InterPro" id="IPR013087">
    <property type="entry name" value="Znf_C2H2_type"/>
</dbReference>
<feature type="compositionally biased region" description="Low complexity" evidence="9">
    <location>
        <begin position="1726"/>
        <end position="1737"/>
    </location>
</feature>
<feature type="compositionally biased region" description="Polar residues" evidence="9">
    <location>
        <begin position="1305"/>
        <end position="1315"/>
    </location>
</feature>
<dbReference type="Gene3D" id="3.30.160.60">
    <property type="entry name" value="Classic Zinc Finger"/>
    <property type="match status" value="1"/>
</dbReference>
<feature type="region of interest" description="Disordered" evidence="9">
    <location>
        <begin position="913"/>
        <end position="939"/>
    </location>
</feature>
<dbReference type="GO" id="GO:0005634">
    <property type="term" value="C:nucleus"/>
    <property type="evidence" value="ECO:0007669"/>
    <property type="project" value="UniProtKB-SubCell"/>
</dbReference>
<proteinExistence type="inferred from homology"/>
<feature type="region of interest" description="Disordered" evidence="9">
    <location>
        <begin position="1218"/>
        <end position="1237"/>
    </location>
</feature>
<keyword evidence="8" id="KW-0175">Coiled coil</keyword>
<dbReference type="SUPFAM" id="SSF57667">
    <property type="entry name" value="beta-beta-alpha zinc fingers"/>
    <property type="match status" value="1"/>
</dbReference>
<dbReference type="STRING" id="158441.A0A226CZS3"/>
<feature type="compositionally biased region" description="Polar residues" evidence="9">
    <location>
        <begin position="866"/>
        <end position="881"/>
    </location>
</feature>
<feature type="compositionally biased region" description="Basic residues" evidence="9">
    <location>
        <begin position="2431"/>
        <end position="2444"/>
    </location>
</feature>
<keyword evidence="13" id="KW-1185">Reference proteome</keyword>
<dbReference type="GO" id="GO:0008270">
    <property type="term" value="F:zinc ion binding"/>
    <property type="evidence" value="ECO:0007669"/>
    <property type="project" value="UniProtKB-KW"/>
</dbReference>
<dbReference type="InterPro" id="IPR011011">
    <property type="entry name" value="Znf_FYVE_PHD"/>
</dbReference>
<dbReference type="EMBL" id="LNIX01000048">
    <property type="protein sequence ID" value="OXA38124.1"/>
    <property type="molecule type" value="Genomic_DNA"/>
</dbReference>
<evidence type="ECO:0000259" key="11">
    <source>
        <dbReference type="PROSITE" id="PS50157"/>
    </source>
</evidence>
<keyword evidence="6" id="KW-0539">Nucleus</keyword>
<dbReference type="InterPro" id="IPR006804">
    <property type="entry name" value="BCL7"/>
</dbReference>
<comment type="caution">
    <text evidence="12">The sequence shown here is derived from an EMBL/GenBank/DDBJ whole genome shotgun (WGS) entry which is preliminary data.</text>
</comment>
<evidence type="ECO:0000256" key="8">
    <source>
        <dbReference type="SAM" id="Coils"/>
    </source>
</evidence>
<feature type="compositionally biased region" description="Low complexity" evidence="9">
    <location>
        <begin position="1648"/>
        <end position="1674"/>
    </location>
</feature>
<accession>A0A226CZS3</accession>
<dbReference type="SMART" id="SM00249">
    <property type="entry name" value="PHD"/>
    <property type="match status" value="1"/>
</dbReference>
<dbReference type="OrthoDB" id="5411773at2759"/>
<name>A0A226CZS3_FOLCA</name>
<feature type="compositionally biased region" description="Acidic residues" evidence="9">
    <location>
        <begin position="1439"/>
        <end position="1454"/>
    </location>
</feature>
<evidence type="ECO:0000256" key="1">
    <source>
        <dbReference type="ARBA" id="ARBA00004123"/>
    </source>
</evidence>
<feature type="compositionally biased region" description="Polar residues" evidence="9">
    <location>
        <begin position="1322"/>
        <end position="1334"/>
    </location>
</feature>
<dbReference type="InterPro" id="IPR019787">
    <property type="entry name" value="Znf_PHD-finger"/>
</dbReference>
<evidence type="ECO:0000256" key="7">
    <source>
        <dbReference type="PROSITE-ProRule" id="PRU00042"/>
    </source>
</evidence>